<evidence type="ECO:0000256" key="1">
    <source>
        <dbReference type="SAM" id="Phobius"/>
    </source>
</evidence>
<dbReference type="RefSeq" id="WP_109246120.1">
    <property type="nucleotide sequence ID" value="NZ_BFFO01000007.1"/>
</dbReference>
<keyword evidence="1" id="KW-0812">Transmembrane</keyword>
<feature type="transmembrane region" description="Helical" evidence="1">
    <location>
        <begin position="12"/>
        <end position="38"/>
    </location>
</feature>
<name>A0A2R5HGM2_9LACT</name>
<gene>
    <name evidence="2" type="ORF">NtB2_01302</name>
</gene>
<accession>A0A2R5HGM2</accession>
<keyword evidence="1" id="KW-1133">Transmembrane helix</keyword>
<comment type="caution">
    <text evidence="2">The sequence shown here is derived from an EMBL/GenBank/DDBJ whole genome shotgun (WGS) entry which is preliminary data.</text>
</comment>
<dbReference type="EMBL" id="BFFO01000007">
    <property type="protein sequence ID" value="GBG97164.1"/>
    <property type="molecule type" value="Genomic_DNA"/>
</dbReference>
<dbReference type="Proteomes" id="UP000245021">
    <property type="component" value="Unassembled WGS sequence"/>
</dbReference>
<feature type="transmembrane region" description="Helical" evidence="1">
    <location>
        <begin position="58"/>
        <end position="83"/>
    </location>
</feature>
<organism evidence="2 3">
    <name type="scientific">Lactococcus termiticola</name>
    <dbReference type="NCBI Taxonomy" id="2169526"/>
    <lineage>
        <taxon>Bacteria</taxon>
        <taxon>Bacillati</taxon>
        <taxon>Bacillota</taxon>
        <taxon>Bacilli</taxon>
        <taxon>Lactobacillales</taxon>
        <taxon>Streptococcaceae</taxon>
        <taxon>Lactococcus</taxon>
    </lineage>
</organism>
<keyword evidence="1" id="KW-0472">Membrane</keyword>
<keyword evidence="3" id="KW-1185">Reference proteome</keyword>
<sequence length="99" mass="10980">MKSESKRKGLGIFTSLLGALVYFSLIDFIAAPLLSSLFRTKIVLLSKHQSQTVLEGVNYGASLLFTILSWGSFIGIVVVADLVSSKIKLRKNKKVRRHE</sequence>
<protein>
    <submittedName>
        <fullName evidence="2">Uncharacterized protein</fullName>
    </submittedName>
</protein>
<dbReference type="AlphaFoldDB" id="A0A2R5HGM2"/>
<evidence type="ECO:0000313" key="3">
    <source>
        <dbReference type="Proteomes" id="UP000245021"/>
    </source>
</evidence>
<proteinExistence type="predicted"/>
<evidence type="ECO:0000313" key="2">
    <source>
        <dbReference type="EMBL" id="GBG97164.1"/>
    </source>
</evidence>
<reference evidence="2 3" key="1">
    <citation type="journal article" date="2018" name="Genome Announc.">
        <title>Draft Genome Sequence of Lactococcus sp. Strain NtB2 (JCM 32569), Isolated from the Gut of the Higher Termite Nasutitermes takasagoensis.</title>
        <authorList>
            <person name="Noda S."/>
            <person name="Aihara C."/>
            <person name="Yuki M."/>
            <person name="Ohkuma M."/>
        </authorList>
    </citation>
    <scope>NUCLEOTIDE SEQUENCE [LARGE SCALE GENOMIC DNA]</scope>
    <source>
        <strain evidence="2 3">NtB2</strain>
    </source>
</reference>